<evidence type="ECO:0000256" key="1">
    <source>
        <dbReference type="SAM" id="MobiDB-lite"/>
    </source>
</evidence>
<name>A0AAV4UYC7_CAEEX</name>
<gene>
    <name evidence="2" type="ORF">CEXT_760131</name>
</gene>
<organism evidence="2 3">
    <name type="scientific">Caerostris extrusa</name>
    <name type="common">Bark spider</name>
    <name type="synonym">Caerostris bankana</name>
    <dbReference type="NCBI Taxonomy" id="172846"/>
    <lineage>
        <taxon>Eukaryota</taxon>
        <taxon>Metazoa</taxon>
        <taxon>Ecdysozoa</taxon>
        <taxon>Arthropoda</taxon>
        <taxon>Chelicerata</taxon>
        <taxon>Arachnida</taxon>
        <taxon>Araneae</taxon>
        <taxon>Araneomorphae</taxon>
        <taxon>Entelegynae</taxon>
        <taxon>Araneoidea</taxon>
        <taxon>Araneidae</taxon>
        <taxon>Caerostris</taxon>
    </lineage>
</organism>
<dbReference type="Proteomes" id="UP001054945">
    <property type="component" value="Unassembled WGS sequence"/>
</dbReference>
<proteinExistence type="predicted"/>
<accession>A0AAV4UYC7</accession>
<comment type="caution">
    <text evidence="2">The sequence shown here is derived from an EMBL/GenBank/DDBJ whole genome shotgun (WGS) entry which is preliminary data.</text>
</comment>
<feature type="region of interest" description="Disordered" evidence="1">
    <location>
        <begin position="19"/>
        <end position="58"/>
    </location>
</feature>
<protein>
    <submittedName>
        <fullName evidence="2">Uncharacterized protein</fullName>
    </submittedName>
</protein>
<keyword evidence="3" id="KW-1185">Reference proteome</keyword>
<sequence>MLRILPKEQFLSPRINISGTRQTVSSSDPPHLLAPSLLPRGRPPIPATAGRGSRSVEGANDFNQEIKRCLDTFFPNIRREVCIS</sequence>
<evidence type="ECO:0000313" key="3">
    <source>
        <dbReference type="Proteomes" id="UP001054945"/>
    </source>
</evidence>
<dbReference type="AlphaFoldDB" id="A0AAV4UYC7"/>
<dbReference type="EMBL" id="BPLR01013684">
    <property type="protein sequence ID" value="GIY62931.1"/>
    <property type="molecule type" value="Genomic_DNA"/>
</dbReference>
<reference evidence="2 3" key="1">
    <citation type="submission" date="2021-06" db="EMBL/GenBank/DDBJ databases">
        <title>Caerostris extrusa draft genome.</title>
        <authorList>
            <person name="Kono N."/>
            <person name="Arakawa K."/>
        </authorList>
    </citation>
    <scope>NUCLEOTIDE SEQUENCE [LARGE SCALE GENOMIC DNA]</scope>
</reference>
<evidence type="ECO:0000313" key="2">
    <source>
        <dbReference type="EMBL" id="GIY62931.1"/>
    </source>
</evidence>
<feature type="compositionally biased region" description="Polar residues" evidence="1">
    <location>
        <begin position="19"/>
        <end position="28"/>
    </location>
</feature>